<organism evidence="3 4">
    <name type="scientific">Anisodus tanguticus</name>
    <dbReference type="NCBI Taxonomy" id="243964"/>
    <lineage>
        <taxon>Eukaryota</taxon>
        <taxon>Viridiplantae</taxon>
        <taxon>Streptophyta</taxon>
        <taxon>Embryophyta</taxon>
        <taxon>Tracheophyta</taxon>
        <taxon>Spermatophyta</taxon>
        <taxon>Magnoliopsida</taxon>
        <taxon>eudicotyledons</taxon>
        <taxon>Gunneridae</taxon>
        <taxon>Pentapetalae</taxon>
        <taxon>asterids</taxon>
        <taxon>lamiids</taxon>
        <taxon>Solanales</taxon>
        <taxon>Solanaceae</taxon>
        <taxon>Solanoideae</taxon>
        <taxon>Hyoscyameae</taxon>
        <taxon>Anisodus</taxon>
    </lineage>
</organism>
<dbReference type="SUPFAM" id="SSF53756">
    <property type="entry name" value="UDP-Glycosyltransferase/glycogen phosphorylase"/>
    <property type="match status" value="1"/>
</dbReference>
<dbReference type="EMBL" id="JAVYJV010000008">
    <property type="protein sequence ID" value="KAK4364263.1"/>
    <property type="molecule type" value="Genomic_DNA"/>
</dbReference>
<protein>
    <submittedName>
        <fullName evidence="3">Uncharacterized protein</fullName>
    </submittedName>
</protein>
<sequence length="174" mass="20043">MRRRKFSNTRVTFFYGIKAQEKNQEDENDWWPNDFKEVIVKNEQKGIIIEGWARQVLNLKYRAIGGLLTHCSWNYVLETLTIGVPLITWPLFSDNFYTEKLLEKLELAIGVGADVWNLGFIVSSPVVSRENIELAIKSLMYDSEEIRKIRANANLMAETLKSSTEEGGSSHRVD</sequence>
<dbReference type="Gene3D" id="3.40.50.2000">
    <property type="entry name" value="Glycogen Phosphorylase B"/>
    <property type="match status" value="1"/>
</dbReference>
<dbReference type="Proteomes" id="UP001291623">
    <property type="component" value="Unassembled WGS sequence"/>
</dbReference>
<comment type="similarity">
    <text evidence="1">Belongs to the UDP-glycosyltransferase family.</text>
</comment>
<evidence type="ECO:0000313" key="4">
    <source>
        <dbReference type="Proteomes" id="UP001291623"/>
    </source>
</evidence>
<proteinExistence type="inferred from homology"/>
<accession>A0AAE1S7R6</accession>
<dbReference type="InterPro" id="IPR002213">
    <property type="entry name" value="UDP_glucos_trans"/>
</dbReference>
<dbReference type="PANTHER" id="PTHR48047">
    <property type="entry name" value="GLYCOSYLTRANSFERASE"/>
    <property type="match status" value="1"/>
</dbReference>
<dbReference type="GO" id="GO:0035251">
    <property type="term" value="F:UDP-glucosyltransferase activity"/>
    <property type="evidence" value="ECO:0007669"/>
    <property type="project" value="TreeGrafter"/>
</dbReference>
<keyword evidence="4" id="KW-1185">Reference proteome</keyword>
<evidence type="ECO:0000256" key="2">
    <source>
        <dbReference type="ARBA" id="ARBA00022679"/>
    </source>
</evidence>
<comment type="caution">
    <text evidence="3">The sequence shown here is derived from an EMBL/GenBank/DDBJ whole genome shotgun (WGS) entry which is preliminary data.</text>
</comment>
<reference evidence="3" key="1">
    <citation type="submission" date="2023-12" db="EMBL/GenBank/DDBJ databases">
        <title>Genome assembly of Anisodus tanguticus.</title>
        <authorList>
            <person name="Wang Y.-J."/>
        </authorList>
    </citation>
    <scope>NUCLEOTIDE SEQUENCE</scope>
    <source>
        <strain evidence="3">KB-2021</strain>
        <tissue evidence="3">Leaf</tissue>
    </source>
</reference>
<evidence type="ECO:0000313" key="3">
    <source>
        <dbReference type="EMBL" id="KAK4364263.1"/>
    </source>
</evidence>
<name>A0AAE1S7R6_9SOLA</name>
<gene>
    <name evidence="3" type="ORF">RND71_015621</name>
</gene>
<dbReference type="Pfam" id="PF00201">
    <property type="entry name" value="UDPGT"/>
    <property type="match status" value="1"/>
</dbReference>
<keyword evidence="2" id="KW-0808">Transferase</keyword>
<dbReference type="AlphaFoldDB" id="A0AAE1S7R6"/>
<dbReference type="PANTHER" id="PTHR48047:SF64">
    <property type="entry name" value="UDP-GLYCOSYLTRANSFERASES DOMAIN-CONTAINING PROTEIN"/>
    <property type="match status" value="1"/>
</dbReference>
<evidence type="ECO:0000256" key="1">
    <source>
        <dbReference type="ARBA" id="ARBA00009995"/>
    </source>
</evidence>